<reference evidence="1" key="1">
    <citation type="submission" date="2021-05" db="EMBL/GenBank/DDBJ databases">
        <authorList>
            <person name="Alioto T."/>
            <person name="Alioto T."/>
            <person name="Gomez Garrido J."/>
        </authorList>
    </citation>
    <scope>NUCLEOTIDE SEQUENCE</scope>
</reference>
<name>A0A8D8C1J8_CULPI</name>
<sequence>MRSCYGTSLQPCGCHPRNSSQEQCHYGQCRSLAPVASVGTARVDAGPVLDLIARIAHVVAIVAQVTRRAVPFCPDSTFEATDVLDAVFGPVNVGTVLRLNVRRIEPFEPLAALEGGAGIRRVAHVALDGGG</sequence>
<accession>A0A8D8C1J8</accession>
<organism evidence="1">
    <name type="scientific">Culex pipiens</name>
    <name type="common">House mosquito</name>
    <dbReference type="NCBI Taxonomy" id="7175"/>
    <lineage>
        <taxon>Eukaryota</taxon>
        <taxon>Metazoa</taxon>
        <taxon>Ecdysozoa</taxon>
        <taxon>Arthropoda</taxon>
        <taxon>Hexapoda</taxon>
        <taxon>Insecta</taxon>
        <taxon>Pterygota</taxon>
        <taxon>Neoptera</taxon>
        <taxon>Endopterygota</taxon>
        <taxon>Diptera</taxon>
        <taxon>Nematocera</taxon>
        <taxon>Culicoidea</taxon>
        <taxon>Culicidae</taxon>
        <taxon>Culicinae</taxon>
        <taxon>Culicini</taxon>
        <taxon>Culex</taxon>
        <taxon>Culex</taxon>
    </lineage>
</organism>
<evidence type="ECO:0000313" key="1">
    <source>
        <dbReference type="EMBL" id="CAG6485416.1"/>
    </source>
</evidence>
<dbReference type="EMBL" id="HBUE01101154">
    <property type="protein sequence ID" value="CAG6485416.1"/>
    <property type="molecule type" value="Transcribed_RNA"/>
</dbReference>
<protein>
    <submittedName>
        <fullName evidence="1">(northern house mosquito) hypothetical protein</fullName>
    </submittedName>
</protein>
<dbReference type="AlphaFoldDB" id="A0A8D8C1J8"/>
<proteinExistence type="predicted"/>